<reference evidence="1 2" key="1">
    <citation type="submission" date="2016-04" db="EMBL/GenBank/DDBJ databases">
        <title>Genome analyses suggest a sexual origin of heterokaryosis in a supposedly ancient asexual fungus.</title>
        <authorList>
            <person name="Ropars J."/>
            <person name="Sedzielewska K."/>
            <person name="Noel J."/>
            <person name="Charron P."/>
            <person name="Farinelli L."/>
            <person name="Marton T."/>
            <person name="Kruger M."/>
            <person name="Pelin A."/>
            <person name="Brachmann A."/>
            <person name="Corradi N."/>
        </authorList>
    </citation>
    <scope>NUCLEOTIDE SEQUENCE [LARGE SCALE GENOMIC DNA]</scope>
    <source>
        <strain evidence="1 2">C2</strain>
    </source>
</reference>
<proteinExistence type="predicted"/>
<evidence type="ECO:0000313" key="1">
    <source>
        <dbReference type="EMBL" id="PKK73430.1"/>
    </source>
</evidence>
<reference evidence="1 2" key="2">
    <citation type="submission" date="2017-10" db="EMBL/GenBank/DDBJ databases">
        <title>Extensive intraspecific genome diversity in a model arbuscular mycorrhizal fungus.</title>
        <authorList>
            <person name="Chen E.C.H."/>
            <person name="Morin E."/>
            <person name="Baudet D."/>
            <person name="Noel J."/>
            <person name="Ndikumana S."/>
            <person name="Charron P."/>
            <person name="St-Onge C."/>
            <person name="Giorgi J."/>
            <person name="Grigoriev I.V."/>
            <person name="Roux C."/>
            <person name="Martin F.M."/>
            <person name="Corradi N."/>
        </authorList>
    </citation>
    <scope>NUCLEOTIDE SEQUENCE [LARGE SCALE GENOMIC DNA]</scope>
    <source>
        <strain evidence="1 2">C2</strain>
    </source>
</reference>
<gene>
    <name evidence="1" type="ORF">RhiirC2_776053</name>
</gene>
<evidence type="ECO:0000313" key="2">
    <source>
        <dbReference type="Proteomes" id="UP000233469"/>
    </source>
</evidence>
<comment type="caution">
    <text evidence="1">The sequence shown here is derived from an EMBL/GenBank/DDBJ whole genome shotgun (WGS) entry which is preliminary data.</text>
</comment>
<protein>
    <submittedName>
        <fullName evidence="1">Uncharacterized protein</fullName>
    </submittedName>
</protein>
<name>A0A2N1NHW4_9GLOM</name>
<dbReference type="EMBL" id="LLXL01000373">
    <property type="protein sequence ID" value="PKK73430.1"/>
    <property type="molecule type" value="Genomic_DNA"/>
</dbReference>
<accession>A0A2N1NHW4</accession>
<dbReference type="AlphaFoldDB" id="A0A2N1NHW4"/>
<sequence length="83" mass="9539">MLLCFLISYSRCPLELGRKRPFTEEKNPGQKKRKWDTNGAIRKAQRDAFYFVDPLLLSDPILNNIRNGDFAAIYGARYGTIGK</sequence>
<dbReference type="VEuPathDB" id="FungiDB:FUN_025632"/>
<organism evidence="1 2">
    <name type="scientific">Rhizophagus irregularis</name>
    <dbReference type="NCBI Taxonomy" id="588596"/>
    <lineage>
        <taxon>Eukaryota</taxon>
        <taxon>Fungi</taxon>
        <taxon>Fungi incertae sedis</taxon>
        <taxon>Mucoromycota</taxon>
        <taxon>Glomeromycotina</taxon>
        <taxon>Glomeromycetes</taxon>
        <taxon>Glomerales</taxon>
        <taxon>Glomeraceae</taxon>
        <taxon>Rhizophagus</taxon>
    </lineage>
</organism>
<dbReference type="Proteomes" id="UP000233469">
    <property type="component" value="Unassembled WGS sequence"/>
</dbReference>